<dbReference type="InterPro" id="IPR036388">
    <property type="entry name" value="WH-like_DNA-bd_sf"/>
</dbReference>
<dbReference type="GO" id="GO:0005829">
    <property type="term" value="C:cytosol"/>
    <property type="evidence" value="ECO:0007669"/>
    <property type="project" value="TreeGrafter"/>
</dbReference>
<evidence type="ECO:0000259" key="8">
    <source>
        <dbReference type="PROSITE" id="PS50110"/>
    </source>
</evidence>
<dbReference type="EMBL" id="BNJK01000002">
    <property type="protein sequence ID" value="GHO99080.1"/>
    <property type="molecule type" value="Genomic_DNA"/>
</dbReference>
<evidence type="ECO:0000256" key="6">
    <source>
        <dbReference type="PROSITE-ProRule" id="PRU00169"/>
    </source>
</evidence>
<dbReference type="Proteomes" id="UP000597444">
    <property type="component" value="Unassembled WGS sequence"/>
</dbReference>
<dbReference type="PROSITE" id="PS51755">
    <property type="entry name" value="OMPR_PHOB"/>
    <property type="match status" value="1"/>
</dbReference>
<keyword evidence="5" id="KW-0804">Transcription</keyword>
<evidence type="ECO:0000259" key="9">
    <source>
        <dbReference type="PROSITE" id="PS51755"/>
    </source>
</evidence>
<dbReference type="Pfam" id="PF00072">
    <property type="entry name" value="Response_reg"/>
    <property type="match status" value="1"/>
</dbReference>
<evidence type="ECO:0000256" key="2">
    <source>
        <dbReference type="ARBA" id="ARBA00023012"/>
    </source>
</evidence>
<keyword evidence="4 7" id="KW-0238">DNA-binding</keyword>
<dbReference type="SMART" id="SM00862">
    <property type="entry name" value="Trans_reg_C"/>
    <property type="match status" value="1"/>
</dbReference>
<dbReference type="PANTHER" id="PTHR48111">
    <property type="entry name" value="REGULATOR OF RPOS"/>
    <property type="match status" value="1"/>
</dbReference>
<sequence>MTKRKQRLLVVDDEIEIVRALQRSLTGHGYEVISAASGEEALQAVGERPLDLMLLDLALPGMSGLEVCKQVRALSDLPIIVISAKNKERDKVLALDLGADDYVSKPFGINEVLARIRVALRHAERMLPRTEPTMQVGPLEIDFTQQLVTINGQEVKLTPTEYDLLEVFIKNRGKIMTQQMLLNQIWGTNRDAKSHYLHVYIGHLRRKIEPDPAHPRFLTTISGVGYRFNEE</sequence>
<dbReference type="Pfam" id="PF00486">
    <property type="entry name" value="Trans_reg_C"/>
    <property type="match status" value="1"/>
</dbReference>
<dbReference type="GO" id="GO:0032993">
    <property type="term" value="C:protein-DNA complex"/>
    <property type="evidence" value="ECO:0007669"/>
    <property type="project" value="TreeGrafter"/>
</dbReference>
<evidence type="ECO:0000313" key="11">
    <source>
        <dbReference type="Proteomes" id="UP000597444"/>
    </source>
</evidence>
<dbReference type="AlphaFoldDB" id="A0A8J3IV61"/>
<feature type="modified residue" description="4-aspartylphosphate" evidence="6">
    <location>
        <position position="56"/>
    </location>
</feature>
<dbReference type="InterPro" id="IPR039420">
    <property type="entry name" value="WalR-like"/>
</dbReference>
<dbReference type="SUPFAM" id="SSF52172">
    <property type="entry name" value="CheY-like"/>
    <property type="match status" value="1"/>
</dbReference>
<dbReference type="FunFam" id="3.40.50.2300:FF:000001">
    <property type="entry name" value="DNA-binding response regulator PhoB"/>
    <property type="match status" value="1"/>
</dbReference>
<evidence type="ECO:0000256" key="1">
    <source>
        <dbReference type="ARBA" id="ARBA00022553"/>
    </source>
</evidence>
<feature type="domain" description="Response regulatory" evidence="8">
    <location>
        <begin position="7"/>
        <end position="120"/>
    </location>
</feature>
<dbReference type="InterPro" id="IPR011006">
    <property type="entry name" value="CheY-like_superfamily"/>
</dbReference>
<reference evidence="10" key="1">
    <citation type="submission" date="2020-10" db="EMBL/GenBank/DDBJ databases">
        <title>Taxonomic study of unclassified bacteria belonging to the class Ktedonobacteria.</title>
        <authorList>
            <person name="Yabe S."/>
            <person name="Wang C.M."/>
            <person name="Zheng Y."/>
            <person name="Sakai Y."/>
            <person name="Cavaletti L."/>
            <person name="Monciardini P."/>
            <person name="Donadio S."/>
        </authorList>
    </citation>
    <scope>NUCLEOTIDE SEQUENCE</scope>
    <source>
        <strain evidence="10">ID150040</strain>
    </source>
</reference>
<keyword evidence="2" id="KW-0902">Two-component regulatory system</keyword>
<keyword evidence="3" id="KW-0805">Transcription regulation</keyword>
<evidence type="ECO:0000256" key="5">
    <source>
        <dbReference type="ARBA" id="ARBA00023163"/>
    </source>
</evidence>
<dbReference type="GO" id="GO:0000156">
    <property type="term" value="F:phosphorelay response regulator activity"/>
    <property type="evidence" value="ECO:0007669"/>
    <property type="project" value="TreeGrafter"/>
</dbReference>
<keyword evidence="11" id="KW-1185">Reference proteome</keyword>
<evidence type="ECO:0000256" key="4">
    <source>
        <dbReference type="ARBA" id="ARBA00023125"/>
    </source>
</evidence>
<dbReference type="CDD" id="cd00383">
    <property type="entry name" value="trans_reg_C"/>
    <property type="match status" value="1"/>
</dbReference>
<dbReference type="InterPro" id="IPR001789">
    <property type="entry name" value="Sig_transdc_resp-reg_receiver"/>
</dbReference>
<dbReference type="PROSITE" id="PS50110">
    <property type="entry name" value="RESPONSE_REGULATORY"/>
    <property type="match status" value="1"/>
</dbReference>
<name>A0A8J3IV61_9CHLR</name>
<dbReference type="Gene3D" id="1.10.10.10">
    <property type="entry name" value="Winged helix-like DNA-binding domain superfamily/Winged helix DNA-binding domain"/>
    <property type="match status" value="1"/>
</dbReference>
<proteinExistence type="predicted"/>
<dbReference type="Gene3D" id="6.10.250.690">
    <property type="match status" value="1"/>
</dbReference>
<organism evidence="10 11">
    <name type="scientific">Reticulibacter mediterranei</name>
    <dbReference type="NCBI Taxonomy" id="2778369"/>
    <lineage>
        <taxon>Bacteria</taxon>
        <taxon>Bacillati</taxon>
        <taxon>Chloroflexota</taxon>
        <taxon>Ktedonobacteria</taxon>
        <taxon>Ktedonobacterales</taxon>
        <taxon>Reticulibacteraceae</taxon>
        <taxon>Reticulibacter</taxon>
    </lineage>
</organism>
<keyword evidence="1 6" id="KW-0597">Phosphoprotein</keyword>
<feature type="DNA-binding region" description="OmpR/PhoB-type" evidence="7">
    <location>
        <begin position="131"/>
        <end position="230"/>
    </location>
</feature>
<dbReference type="Gene3D" id="3.40.50.2300">
    <property type="match status" value="1"/>
</dbReference>
<dbReference type="InterPro" id="IPR001867">
    <property type="entry name" value="OmpR/PhoB-type_DNA-bd"/>
</dbReference>
<evidence type="ECO:0000256" key="7">
    <source>
        <dbReference type="PROSITE-ProRule" id="PRU01091"/>
    </source>
</evidence>
<gene>
    <name evidence="10" type="ORF">KSF_091280</name>
</gene>
<evidence type="ECO:0000256" key="3">
    <source>
        <dbReference type="ARBA" id="ARBA00023015"/>
    </source>
</evidence>
<evidence type="ECO:0000313" key="10">
    <source>
        <dbReference type="EMBL" id="GHO99080.1"/>
    </source>
</evidence>
<dbReference type="GO" id="GO:0006355">
    <property type="term" value="P:regulation of DNA-templated transcription"/>
    <property type="evidence" value="ECO:0007669"/>
    <property type="project" value="InterPro"/>
</dbReference>
<dbReference type="GO" id="GO:0000976">
    <property type="term" value="F:transcription cis-regulatory region binding"/>
    <property type="evidence" value="ECO:0007669"/>
    <property type="project" value="TreeGrafter"/>
</dbReference>
<dbReference type="PANTHER" id="PTHR48111:SF50">
    <property type="entry name" value="KDP OPERON TRANSCRIPTIONAL REGULATORY PROTEIN KDPE"/>
    <property type="match status" value="1"/>
</dbReference>
<feature type="domain" description="OmpR/PhoB-type" evidence="9">
    <location>
        <begin position="131"/>
        <end position="230"/>
    </location>
</feature>
<dbReference type="RefSeq" id="WP_220209742.1">
    <property type="nucleotide sequence ID" value="NZ_BNJK01000002.1"/>
</dbReference>
<accession>A0A8J3IV61</accession>
<protein>
    <submittedName>
        <fullName evidence="10">Putative transcriptional regulatory protein KdpE</fullName>
    </submittedName>
</protein>
<dbReference type="SMART" id="SM00448">
    <property type="entry name" value="REC"/>
    <property type="match status" value="1"/>
</dbReference>
<comment type="caution">
    <text evidence="10">The sequence shown here is derived from an EMBL/GenBank/DDBJ whole genome shotgun (WGS) entry which is preliminary data.</text>
</comment>